<evidence type="ECO:0000256" key="2">
    <source>
        <dbReference type="SAM" id="MobiDB-lite"/>
    </source>
</evidence>
<dbReference type="Pfam" id="PF07228">
    <property type="entry name" value="SpoIIE"/>
    <property type="match status" value="1"/>
</dbReference>
<dbReference type="SUPFAM" id="SSF48452">
    <property type="entry name" value="TPR-like"/>
    <property type="match status" value="1"/>
</dbReference>
<accession>A0A0F9LWM0</accession>
<evidence type="ECO:0000259" key="3">
    <source>
        <dbReference type="SMART" id="SM00331"/>
    </source>
</evidence>
<dbReference type="GO" id="GO:0016791">
    <property type="term" value="F:phosphatase activity"/>
    <property type="evidence" value="ECO:0007669"/>
    <property type="project" value="TreeGrafter"/>
</dbReference>
<evidence type="ECO:0000313" key="4">
    <source>
        <dbReference type="EMBL" id="KKM61457.1"/>
    </source>
</evidence>
<dbReference type="SMART" id="SM00028">
    <property type="entry name" value="TPR"/>
    <property type="match status" value="3"/>
</dbReference>
<dbReference type="SMART" id="SM00331">
    <property type="entry name" value="PP2C_SIG"/>
    <property type="match status" value="1"/>
</dbReference>
<dbReference type="Gene3D" id="1.25.40.10">
    <property type="entry name" value="Tetratricopeptide repeat domain"/>
    <property type="match status" value="1"/>
</dbReference>
<dbReference type="EMBL" id="LAZR01011480">
    <property type="protein sequence ID" value="KKM61457.1"/>
    <property type="molecule type" value="Genomic_DNA"/>
</dbReference>
<dbReference type="PANTHER" id="PTHR43156:SF2">
    <property type="entry name" value="STAGE II SPORULATION PROTEIN E"/>
    <property type="match status" value="1"/>
</dbReference>
<dbReference type="InterPro" id="IPR052016">
    <property type="entry name" value="Bact_Sigma-Reg"/>
</dbReference>
<feature type="region of interest" description="Disordered" evidence="2">
    <location>
        <begin position="725"/>
        <end position="747"/>
    </location>
</feature>
<keyword evidence="1" id="KW-0378">Hydrolase</keyword>
<comment type="caution">
    <text evidence="4">The sequence shown here is derived from an EMBL/GenBank/DDBJ whole genome shotgun (WGS) entry which is preliminary data.</text>
</comment>
<reference evidence="4" key="1">
    <citation type="journal article" date="2015" name="Nature">
        <title>Complex archaea that bridge the gap between prokaryotes and eukaryotes.</title>
        <authorList>
            <person name="Spang A."/>
            <person name="Saw J.H."/>
            <person name="Jorgensen S.L."/>
            <person name="Zaremba-Niedzwiedzka K."/>
            <person name="Martijn J."/>
            <person name="Lind A.E."/>
            <person name="van Eijk R."/>
            <person name="Schleper C."/>
            <person name="Guy L."/>
            <person name="Ettema T.J."/>
        </authorList>
    </citation>
    <scope>NUCLEOTIDE SEQUENCE</scope>
</reference>
<dbReference type="SUPFAM" id="SSF81606">
    <property type="entry name" value="PP2C-like"/>
    <property type="match status" value="1"/>
</dbReference>
<dbReference type="PANTHER" id="PTHR43156">
    <property type="entry name" value="STAGE II SPORULATION PROTEIN E-RELATED"/>
    <property type="match status" value="1"/>
</dbReference>
<evidence type="ECO:0000256" key="1">
    <source>
        <dbReference type="ARBA" id="ARBA00022801"/>
    </source>
</evidence>
<dbReference type="Pfam" id="PF13424">
    <property type="entry name" value="TPR_12"/>
    <property type="match status" value="1"/>
</dbReference>
<dbReference type="InterPro" id="IPR019734">
    <property type="entry name" value="TPR_rpt"/>
</dbReference>
<protein>
    <recommendedName>
        <fullName evidence="3">PPM-type phosphatase domain-containing protein</fullName>
    </recommendedName>
</protein>
<sequence length="747" mass="82155">MLNEWLQQAVWFERSRDHPGRALATVARWLRSTVSPSREQTAYAQFLRGRILCRQGKEKCTAGLAALSAAEEAASGMPEPQRQRFRARLAVERLYALFQTGDTLAAEAEAEDLLKVALAGEAPGVASAAAHARFILARVHHARGDTRAARMLLQQAYDAFRRSCQAWGLARVYDGIGQLLEDSGHCGRAERFYRTSLRIKQGIEDNAGQAITQGNLGRLYLRRYDLPAAEEAFRQDLALSRRLGDRTSQAIMANHIGRVLRKRAVMGQAFGGSPANDLLASASTHHRRSLELVQDVVNDCHARQGLMLAAAAGPPDVEATTALRQDLHDLLAPLGSESELGRYMAATALLAEGMQLRRAHDPARAVKPLEEACIALAGTEDYLEGLLELVQAQWQAKQVGAAWDTLRRIEETTQRYRAFAFAETLATQLAQKAPELCNALTLAGNGGAGEPERGLASTWMHFVHEAETFDQRERYRQRTEVLEDEIDRTADVVRDLLPRKLPRVAGLDMFGLVIPFDRVGGDQFQIQRRSEEPSILDIAVADAEGHGLSAAPLMAMFRAAWQAHLPGTTTVAELAQRLSRTLGDTGVFKGWASFLGRIDCRDWQLEYFLAADTIALLCRGGDVTRLKADMSWVGRDSFRCEERRLQLELGDVLFILTDGTWMGLFAADCSGAVDPLAELREVVREAIARSHDAKSMAEAVFSADRIRRSMAAAPDDATVVVLRRTDESSDAENARPPGAGQTCGPNL</sequence>
<dbReference type="Gene3D" id="3.60.40.10">
    <property type="entry name" value="PPM-type phosphatase domain"/>
    <property type="match status" value="1"/>
</dbReference>
<dbReference type="InterPro" id="IPR001932">
    <property type="entry name" value="PPM-type_phosphatase-like_dom"/>
</dbReference>
<organism evidence="4">
    <name type="scientific">marine sediment metagenome</name>
    <dbReference type="NCBI Taxonomy" id="412755"/>
    <lineage>
        <taxon>unclassified sequences</taxon>
        <taxon>metagenomes</taxon>
        <taxon>ecological metagenomes</taxon>
    </lineage>
</organism>
<gene>
    <name evidence="4" type="ORF">LCGC14_1531520</name>
</gene>
<feature type="domain" description="PPM-type phosphatase" evidence="3">
    <location>
        <begin position="504"/>
        <end position="724"/>
    </location>
</feature>
<proteinExistence type="predicted"/>
<dbReference type="InterPro" id="IPR036457">
    <property type="entry name" value="PPM-type-like_dom_sf"/>
</dbReference>
<dbReference type="InterPro" id="IPR011990">
    <property type="entry name" value="TPR-like_helical_dom_sf"/>
</dbReference>
<dbReference type="AlphaFoldDB" id="A0A0F9LWM0"/>
<name>A0A0F9LWM0_9ZZZZ</name>